<feature type="transmembrane region" description="Helical" evidence="1">
    <location>
        <begin position="20"/>
        <end position="43"/>
    </location>
</feature>
<dbReference type="AlphaFoldDB" id="A0A2H3KQV8"/>
<feature type="transmembrane region" description="Helical" evidence="1">
    <location>
        <begin position="497"/>
        <end position="514"/>
    </location>
</feature>
<comment type="caution">
    <text evidence="2">The sequence shown here is derived from an EMBL/GenBank/DDBJ whole genome shotgun (WGS) entry which is preliminary data.</text>
</comment>
<evidence type="ECO:0000313" key="2">
    <source>
        <dbReference type="EMBL" id="PDW00853.1"/>
    </source>
</evidence>
<dbReference type="RefSeq" id="WP_097650677.1">
    <property type="nucleotide sequence ID" value="NZ_LYXE01000024.1"/>
</dbReference>
<keyword evidence="1" id="KW-1133">Transmembrane helix</keyword>
<dbReference type="OrthoDB" id="137245at2"/>
<protein>
    <submittedName>
        <fullName evidence="2">Uncharacterized protein</fullName>
    </submittedName>
</protein>
<reference evidence="2 3" key="1">
    <citation type="submission" date="2016-05" db="EMBL/GenBank/DDBJ databases">
        <authorList>
            <person name="Lavstsen T."/>
            <person name="Jespersen J.S."/>
        </authorList>
    </citation>
    <scope>NUCLEOTIDE SEQUENCE [LARGE SCALE GENOMIC DNA]</scope>
    <source>
        <strain evidence="2 3">B7-9</strain>
    </source>
</reference>
<feature type="transmembrane region" description="Helical" evidence="1">
    <location>
        <begin position="81"/>
        <end position="99"/>
    </location>
</feature>
<feature type="transmembrane region" description="Helical" evidence="1">
    <location>
        <begin position="251"/>
        <end position="269"/>
    </location>
</feature>
<feature type="transmembrane region" description="Helical" evidence="1">
    <location>
        <begin position="325"/>
        <end position="345"/>
    </location>
</feature>
<evidence type="ECO:0000313" key="3">
    <source>
        <dbReference type="Proteomes" id="UP000220922"/>
    </source>
</evidence>
<name>A0A2H3KQV8_9CHLR</name>
<organism evidence="2 3">
    <name type="scientific">Candidatus Chloroploca asiatica</name>
    <dbReference type="NCBI Taxonomy" id="1506545"/>
    <lineage>
        <taxon>Bacteria</taxon>
        <taxon>Bacillati</taxon>
        <taxon>Chloroflexota</taxon>
        <taxon>Chloroflexia</taxon>
        <taxon>Chloroflexales</taxon>
        <taxon>Chloroflexineae</taxon>
        <taxon>Oscillochloridaceae</taxon>
        <taxon>Candidatus Chloroploca</taxon>
    </lineage>
</organism>
<dbReference type="Proteomes" id="UP000220922">
    <property type="component" value="Unassembled WGS sequence"/>
</dbReference>
<proteinExistence type="predicted"/>
<keyword evidence="1" id="KW-0472">Membrane</keyword>
<feature type="transmembrane region" description="Helical" evidence="1">
    <location>
        <begin position="621"/>
        <end position="642"/>
    </location>
</feature>
<evidence type="ECO:0000256" key="1">
    <source>
        <dbReference type="SAM" id="Phobius"/>
    </source>
</evidence>
<keyword evidence="3" id="KW-1185">Reference proteome</keyword>
<gene>
    <name evidence="2" type="ORF">A9Q02_08275</name>
</gene>
<dbReference type="EMBL" id="LYXE01000024">
    <property type="protein sequence ID" value="PDW00853.1"/>
    <property type="molecule type" value="Genomic_DNA"/>
</dbReference>
<sequence length="644" mass="72431">MQVVESYHRYSRLTTSALSWFSAGFIVMSLGWLGLTILQGVWILNGITPEMLRSWPLLGFIGSWSGQATSMTAFVPTLLPPLFASAIALFVTLLVRNAFPAIRTSSVGILVEFAGTWLPLKWEDLRVLRVTPYAQGTKFIVLVEVFHRRLTPWHRIYSALYGYGSQRGFYIASGIDRFDPLLKTILSQSERTARAIEGAKVIQTREYDHSTFFRLLLHPRSFWHDEHGLNTRPPPTTNGPVVAGYAERVRIIVGGVILLFSAALLFTYLDAWVRFVALTIPEVRQVIPFQWLQDNARYAALFAAYPNQAIPFTGLVEFPDLPTPGWLLMAAHLRLAVGLPLLIWLRSLVPTVESRSEGLAVRLALGRRWRVIPWTDVSAVKATELSEESQIVLLQARGLPQASRLTSLLYDGTRSPGIVIRSTMIYFQPLLEHALRRITRLQELDRPPILQQEAHSLLFWLALQRENILEKLVLEVRDDPATLQLDRRSLLSGLQPMLMVALLPVVLILSYSLLQDAPPHWFLLGAMAGFWLAGVLEWPLICFVSMLIDQRTGGGQEGSRAFVLYPVTQLPRILPLLVGVIALSSGLPLVAVLAWLAAIVWSYFLTSVLFEQLYAWRGAEVILGGLMPVLWQLLMMVGYLVIMR</sequence>
<feature type="transmembrane region" description="Helical" evidence="1">
    <location>
        <begin position="576"/>
        <end position="601"/>
    </location>
</feature>
<accession>A0A2H3KQV8</accession>
<keyword evidence="1" id="KW-0812">Transmembrane</keyword>
<feature type="transmembrane region" description="Helical" evidence="1">
    <location>
        <begin position="520"/>
        <end position="548"/>
    </location>
</feature>